<keyword evidence="2" id="KW-1185">Reference proteome</keyword>
<sequence>MCKAGTAYVAINKAWLFLLVYDPAANDDDAMCVAAARRLKCLSGVV</sequence>
<name>A9M915_BRUC2</name>
<organism evidence="1 2">
    <name type="scientific">Brucella canis (strain ATCC 23365 / NCTC 10854 / RM-666)</name>
    <dbReference type="NCBI Taxonomy" id="483179"/>
    <lineage>
        <taxon>Bacteria</taxon>
        <taxon>Pseudomonadati</taxon>
        <taxon>Pseudomonadota</taxon>
        <taxon>Alphaproteobacteria</taxon>
        <taxon>Hyphomicrobiales</taxon>
        <taxon>Brucellaceae</taxon>
        <taxon>Brucella/Ochrobactrum group</taxon>
        <taxon>Brucella</taxon>
    </lineage>
</organism>
<accession>A9M915</accession>
<dbReference type="KEGG" id="bcs:BCAN_A0499"/>
<evidence type="ECO:0000313" key="1">
    <source>
        <dbReference type="EMBL" id="ABX61579.1"/>
    </source>
</evidence>
<dbReference type="HOGENOM" id="CLU_3181018_0_0_5"/>
<gene>
    <name evidence="1" type="ordered locus">BCAN_A0499</name>
</gene>
<dbReference type="AlphaFoldDB" id="A9M915"/>
<evidence type="ECO:0000313" key="2">
    <source>
        <dbReference type="Proteomes" id="UP000001385"/>
    </source>
</evidence>
<proteinExistence type="predicted"/>
<reference evidence="1 2" key="1">
    <citation type="submission" date="2007-10" db="EMBL/GenBank/DDBJ databases">
        <title>Brucella canis ATCC 23365 whole genome shotgun sequencing project.</title>
        <authorList>
            <person name="Setubal J.C."/>
            <person name="Bowns C."/>
            <person name="Boyle S."/>
            <person name="Crasta O.R."/>
            <person name="Czar M.J."/>
            <person name="Dharmanolla C."/>
            <person name="Gillespie J.J."/>
            <person name="Kenyon R.W."/>
            <person name="Lu J."/>
            <person name="Mane S."/>
            <person name="Mohapatra S."/>
            <person name="Nagrani S."/>
            <person name="Purkayastha A."/>
            <person name="Rajasimha H.K."/>
            <person name="Shallom J.M."/>
            <person name="Shallom S."/>
            <person name="Shukla M."/>
            <person name="Snyder E.E."/>
            <person name="Sobral B.W."/>
            <person name="Wattam A.R."/>
            <person name="Will R."/>
            <person name="Williams K."/>
            <person name="Yoo H."/>
            <person name="Bruce D."/>
            <person name="Detter C."/>
            <person name="Munk C."/>
            <person name="Brettin T.S."/>
        </authorList>
    </citation>
    <scope>NUCLEOTIDE SEQUENCE [LARGE SCALE GENOMIC DNA]</scope>
    <source>
        <strain evidence="2">ATCC 23365 / NCTC 10854 / RM-666</strain>
    </source>
</reference>
<dbReference type="Proteomes" id="UP000001385">
    <property type="component" value="Chromosome I"/>
</dbReference>
<dbReference type="EMBL" id="CP000872">
    <property type="protein sequence ID" value="ABX61579.1"/>
    <property type="molecule type" value="Genomic_DNA"/>
</dbReference>
<protein>
    <submittedName>
        <fullName evidence="1">Uncharacterized protein</fullName>
    </submittedName>
</protein>